<dbReference type="GO" id="GO:0050661">
    <property type="term" value="F:NADP binding"/>
    <property type="evidence" value="ECO:0007669"/>
    <property type="project" value="InterPro"/>
</dbReference>
<evidence type="ECO:0000256" key="8">
    <source>
        <dbReference type="ARBA" id="ARBA00022697"/>
    </source>
</evidence>
<feature type="binding site" evidence="17">
    <location>
        <position position="199"/>
    </location>
    <ligand>
        <name>L-homoserine</name>
        <dbReference type="ChEBI" id="CHEBI:57476"/>
    </ligand>
</feature>
<keyword evidence="11" id="KW-0915">Sodium</keyword>
<dbReference type="PANTHER" id="PTHR43331">
    <property type="entry name" value="HOMOSERINE DEHYDROGENASE"/>
    <property type="match status" value="1"/>
</dbReference>
<feature type="domain" description="ACT" evidence="20">
    <location>
        <begin position="363"/>
        <end position="442"/>
    </location>
</feature>
<dbReference type="EC" id="1.1.1.3" evidence="5 18"/>
<dbReference type="InterPro" id="IPR045865">
    <property type="entry name" value="ACT-like_dom_sf"/>
</dbReference>
<evidence type="ECO:0000313" key="22">
    <source>
        <dbReference type="Proteomes" id="UP000642993"/>
    </source>
</evidence>
<keyword evidence="22" id="KW-1185">Reference proteome</keyword>
<dbReference type="FunFam" id="3.30.360.10:FF:000005">
    <property type="entry name" value="Homoserine dehydrogenase"/>
    <property type="match status" value="1"/>
</dbReference>
<evidence type="ECO:0000256" key="17">
    <source>
        <dbReference type="PIRSR" id="PIRSR000098-2"/>
    </source>
</evidence>
<keyword evidence="7 18" id="KW-0028">Amino-acid biosynthesis</keyword>
<dbReference type="GO" id="GO:0009088">
    <property type="term" value="P:threonine biosynthetic process"/>
    <property type="evidence" value="ECO:0007669"/>
    <property type="project" value="UniProtKB-KW"/>
</dbReference>
<comment type="cofactor">
    <cofactor evidence="1">
        <name>a metal cation</name>
        <dbReference type="ChEBI" id="CHEBI:25213"/>
    </cofactor>
</comment>
<name>A0A927JF70_9ACTN</name>
<evidence type="ECO:0000259" key="20">
    <source>
        <dbReference type="PROSITE" id="PS51671"/>
    </source>
</evidence>
<evidence type="ECO:0000256" key="5">
    <source>
        <dbReference type="ARBA" id="ARBA00013213"/>
    </source>
</evidence>
<dbReference type="GO" id="GO:0004412">
    <property type="term" value="F:homoserine dehydrogenase activity"/>
    <property type="evidence" value="ECO:0007669"/>
    <property type="project" value="UniProtKB-EC"/>
</dbReference>
<dbReference type="SUPFAM" id="SSF51735">
    <property type="entry name" value="NAD(P)-binding Rossmann-fold domains"/>
    <property type="match status" value="1"/>
</dbReference>
<evidence type="ECO:0000256" key="4">
    <source>
        <dbReference type="ARBA" id="ARBA00006753"/>
    </source>
</evidence>
<dbReference type="Gene3D" id="3.30.360.10">
    <property type="entry name" value="Dihydrodipicolinate Reductase, domain 2"/>
    <property type="match status" value="1"/>
</dbReference>
<evidence type="ECO:0000313" key="21">
    <source>
        <dbReference type="EMBL" id="MBD8507857.1"/>
    </source>
</evidence>
<evidence type="ECO:0000256" key="19">
    <source>
        <dbReference type="RuleBase" id="RU004171"/>
    </source>
</evidence>
<comment type="catalytic activity">
    <reaction evidence="15">
        <text>L-homoserine + NAD(+) = L-aspartate 4-semialdehyde + NADH + H(+)</text>
        <dbReference type="Rhea" id="RHEA:15757"/>
        <dbReference type="ChEBI" id="CHEBI:15378"/>
        <dbReference type="ChEBI" id="CHEBI:57476"/>
        <dbReference type="ChEBI" id="CHEBI:57540"/>
        <dbReference type="ChEBI" id="CHEBI:57945"/>
        <dbReference type="ChEBI" id="CHEBI:537519"/>
        <dbReference type="EC" id="1.1.1.3"/>
    </reaction>
    <physiologicalReaction direction="right-to-left" evidence="15">
        <dbReference type="Rhea" id="RHEA:15759"/>
    </physiologicalReaction>
</comment>
<evidence type="ECO:0000256" key="10">
    <source>
        <dbReference type="ARBA" id="ARBA00023002"/>
    </source>
</evidence>
<dbReference type="InterPro" id="IPR005106">
    <property type="entry name" value="Asp/hSer_DH_NAD-bd"/>
</dbReference>
<dbReference type="Pfam" id="PF03447">
    <property type="entry name" value="NAD_binding_3"/>
    <property type="match status" value="1"/>
</dbReference>
<evidence type="ECO:0000256" key="9">
    <source>
        <dbReference type="ARBA" id="ARBA00022857"/>
    </source>
</evidence>
<comment type="pathway">
    <text evidence="3 18">Amino-acid biosynthesis; L-methionine biosynthesis via de novo pathway; L-homoserine from L-aspartate: step 3/3.</text>
</comment>
<dbReference type="InterPro" id="IPR036291">
    <property type="entry name" value="NAD(P)-bd_dom_sf"/>
</dbReference>
<evidence type="ECO:0000256" key="15">
    <source>
        <dbReference type="ARBA" id="ARBA00049031"/>
    </source>
</evidence>
<evidence type="ECO:0000256" key="2">
    <source>
        <dbReference type="ARBA" id="ARBA00005056"/>
    </source>
</evidence>
<comment type="similarity">
    <text evidence="4 19">Belongs to the homoserine dehydrogenase family.</text>
</comment>
<dbReference type="Gene3D" id="3.30.70.260">
    <property type="match status" value="1"/>
</dbReference>
<proteinExistence type="inferred from homology"/>
<comment type="catalytic activity">
    <reaction evidence="14">
        <text>L-homoserine + NADP(+) = L-aspartate 4-semialdehyde + NADPH + H(+)</text>
        <dbReference type="Rhea" id="RHEA:15761"/>
        <dbReference type="ChEBI" id="CHEBI:15378"/>
        <dbReference type="ChEBI" id="CHEBI:57476"/>
        <dbReference type="ChEBI" id="CHEBI:57783"/>
        <dbReference type="ChEBI" id="CHEBI:58349"/>
        <dbReference type="ChEBI" id="CHEBI:537519"/>
        <dbReference type="EC" id="1.1.1.3"/>
    </reaction>
    <physiologicalReaction direction="right-to-left" evidence="14">
        <dbReference type="Rhea" id="RHEA:15763"/>
    </physiologicalReaction>
</comment>
<evidence type="ECO:0000256" key="14">
    <source>
        <dbReference type="ARBA" id="ARBA00048841"/>
    </source>
</evidence>
<dbReference type="AlphaFoldDB" id="A0A927JF70"/>
<dbReference type="InterPro" id="IPR019811">
    <property type="entry name" value="HDH_CS"/>
</dbReference>
<dbReference type="SUPFAM" id="SSF55021">
    <property type="entry name" value="ACT-like"/>
    <property type="match status" value="1"/>
</dbReference>
<keyword evidence="9 17" id="KW-0521">NADP</keyword>
<sequence>MSSEQASGVVPERTLGIAVLGLGNVGSEVVRLLSEHADDFQARVGARLELKGIAVRNVTPDRGVPIELLTDDPAALVARDDVDIVVEVFGGIEPVRTLILNSLNTGKSVVTANKALLADYTGELAAVADAADLDLYFEAAVAGAIPVVRPLMQSLAGDRVDRVVGIVNGTTNYILSAMGETGADYSEMLADARRLGYAEADPTADVEGYDAAAKAAILASIAFHTRVTASDVYREGISSITADDLASAADLDCTIKLLAICERVTDEDGSQRVSARVYPALVPLEHPLAAVNGAFNAVVVEAEAAGRLMFYGQGAGGGPTASAVLGDLVSAARNKVHGGKGPDESIYAKLPILSMGSTPTRYYVRMEVADRTGVLAAVAQEFANHGVSISTVRQTGSEEAASLVVVTHRASDDALSKTVAALQGREFVHAVTSVIRLEGTSE</sequence>
<gene>
    <name evidence="21" type="ORF">HT102_15315</name>
</gene>
<evidence type="ECO:0000256" key="18">
    <source>
        <dbReference type="RuleBase" id="RU000579"/>
    </source>
</evidence>
<reference evidence="21" key="1">
    <citation type="submission" date="2020-09" db="EMBL/GenBank/DDBJ databases">
        <title>Hoyosella lacisalsi sp. nov., a halotolerant actinobacterium isolated from soil of Lake Gudzhirganskoe.</title>
        <authorList>
            <person name="Yang Q."/>
            <person name="Guo P.Y."/>
            <person name="Liu S.W."/>
            <person name="Li F.N."/>
            <person name="Sun C.H."/>
        </authorList>
    </citation>
    <scope>NUCLEOTIDE SEQUENCE</scope>
    <source>
        <strain evidence="21">G463</strain>
    </source>
</reference>
<evidence type="ECO:0000256" key="16">
    <source>
        <dbReference type="PIRSR" id="PIRSR000098-1"/>
    </source>
</evidence>
<dbReference type="SUPFAM" id="SSF55347">
    <property type="entry name" value="Glyceraldehyde-3-phosphate dehydrogenase-like, C-terminal domain"/>
    <property type="match status" value="1"/>
</dbReference>
<evidence type="ECO:0000256" key="6">
    <source>
        <dbReference type="ARBA" id="ARBA00013376"/>
    </source>
</evidence>
<feature type="binding site" evidence="17">
    <location>
        <begin position="20"/>
        <end position="27"/>
    </location>
    <ligand>
        <name>NADP(+)</name>
        <dbReference type="ChEBI" id="CHEBI:58349"/>
    </ligand>
</feature>
<dbReference type="NCBIfam" id="NF004976">
    <property type="entry name" value="PRK06349.1"/>
    <property type="match status" value="1"/>
</dbReference>
<evidence type="ECO:0000256" key="3">
    <source>
        <dbReference type="ARBA" id="ARBA00005062"/>
    </source>
</evidence>
<dbReference type="GO" id="GO:0009086">
    <property type="term" value="P:methionine biosynthetic process"/>
    <property type="evidence" value="ECO:0007669"/>
    <property type="project" value="UniProtKB-KW"/>
</dbReference>
<dbReference type="PANTHER" id="PTHR43331:SF1">
    <property type="entry name" value="HOMOSERINE DEHYDROGENASE"/>
    <property type="match status" value="1"/>
</dbReference>
<evidence type="ECO:0000256" key="13">
    <source>
        <dbReference type="ARBA" id="ARBA00044930"/>
    </source>
</evidence>
<dbReference type="PROSITE" id="PS01042">
    <property type="entry name" value="HOMOSER_DHGENASE"/>
    <property type="match status" value="1"/>
</dbReference>
<dbReference type="CDD" id="cd04881">
    <property type="entry name" value="ACT_HSDH-Hom"/>
    <property type="match status" value="1"/>
</dbReference>
<evidence type="ECO:0000256" key="12">
    <source>
        <dbReference type="ARBA" id="ARBA00023167"/>
    </source>
</evidence>
<comment type="caution">
    <text evidence="21">The sequence shown here is derived from an EMBL/GenBank/DDBJ whole genome shotgun (WGS) entry which is preliminary data.</text>
</comment>
<feature type="binding site" evidence="17">
    <location>
        <position position="114"/>
    </location>
    <ligand>
        <name>NADPH</name>
        <dbReference type="ChEBI" id="CHEBI:57783"/>
    </ligand>
</feature>
<dbReference type="InterPro" id="IPR001342">
    <property type="entry name" value="HDH_cat"/>
</dbReference>
<evidence type="ECO:0000256" key="1">
    <source>
        <dbReference type="ARBA" id="ARBA00001920"/>
    </source>
</evidence>
<feature type="active site" description="Proton donor" evidence="16">
    <location>
        <position position="214"/>
    </location>
</feature>
<dbReference type="Proteomes" id="UP000642993">
    <property type="component" value="Unassembled WGS sequence"/>
</dbReference>
<dbReference type="Pfam" id="PF01842">
    <property type="entry name" value="ACT"/>
    <property type="match status" value="1"/>
</dbReference>
<dbReference type="InterPro" id="IPR016204">
    <property type="entry name" value="HDH"/>
</dbReference>
<accession>A0A927JF70</accession>
<protein>
    <recommendedName>
        <fullName evidence="6 18">Homoserine dehydrogenase</fullName>
        <ecNumber evidence="5 18">1.1.1.3</ecNumber>
    </recommendedName>
</protein>
<keyword evidence="8 18" id="KW-0791">Threonine biosynthesis</keyword>
<dbReference type="EMBL" id="JACYWE010000012">
    <property type="protein sequence ID" value="MBD8507857.1"/>
    <property type="molecule type" value="Genomic_DNA"/>
</dbReference>
<comment type="function">
    <text evidence="13">Catalyzes the conversion of L-aspartate-beta-semialdehyde (L-Asa) to L-homoserine (L-Hse), the third step in the biosynthesis of threonine and methionine from aspartate.</text>
</comment>
<comment type="pathway">
    <text evidence="2 18">Amino-acid biosynthesis; L-threonine biosynthesis; L-threonine from L-aspartate: step 3/5.</text>
</comment>
<keyword evidence="10 18" id="KW-0560">Oxidoreductase</keyword>
<keyword evidence="12 18" id="KW-0486">Methionine biosynthesis</keyword>
<dbReference type="Pfam" id="PF00742">
    <property type="entry name" value="Homoserine_dh"/>
    <property type="match status" value="1"/>
</dbReference>
<organism evidence="21 22">
    <name type="scientific">Lolliginicoccus lacisalsi</name>
    <dbReference type="NCBI Taxonomy" id="2742202"/>
    <lineage>
        <taxon>Bacteria</taxon>
        <taxon>Bacillati</taxon>
        <taxon>Actinomycetota</taxon>
        <taxon>Actinomycetes</taxon>
        <taxon>Mycobacteriales</taxon>
        <taxon>Hoyosellaceae</taxon>
        <taxon>Lolliginicoccus</taxon>
    </lineage>
</organism>
<dbReference type="PROSITE" id="PS51671">
    <property type="entry name" value="ACT"/>
    <property type="match status" value="1"/>
</dbReference>
<dbReference type="PIRSF" id="PIRSF000098">
    <property type="entry name" value="Homoser_dehydrog"/>
    <property type="match status" value="1"/>
</dbReference>
<dbReference type="InterPro" id="IPR002912">
    <property type="entry name" value="ACT_dom"/>
</dbReference>
<evidence type="ECO:0000256" key="11">
    <source>
        <dbReference type="ARBA" id="ARBA00023053"/>
    </source>
</evidence>
<dbReference type="Gene3D" id="3.40.50.720">
    <property type="entry name" value="NAD(P)-binding Rossmann-like Domain"/>
    <property type="match status" value="1"/>
</dbReference>
<evidence type="ECO:0000256" key="7">
    <source>
        <dbReference type="ARBA" id="ARBA00022605"/>
    </source>
</evidence>
<dbReference type="RefSeq" id="WP_192040324.1">
    <property type="nucleotide sequence ID" value="NZ_JACYWE010000012.1"/>
</dbReference>